<comment type="caution">
    <text evidence="1">The sequence shown here is derived from an EMBL/GenBank/DDBJ whole genome shotgun (WGS) entry which is preliminary data.</text>
</comment>
<dbReference type="EMBL" id="BARV01037927">
    <property type="protein sequence ID" value="GAI55747.1"/>
    <property type="molecule type" value="Genomic_DNA"/>
</dbReference>
<protein>
    <submittedName>
        <fullName evidence="1">Uncharacterized protein</fullName>
    </submittedName>
</protein>
<sequence>VESKSVNIVSPGFIRISRKRYKVFMAQLPLPDPPGPSLRDRVQAFEQRLDALESKSTAT</sequence>
<accession>X1PHH3</accession>
<proteinExistence type="predicted"/>
<name>X1PHH3_9ZZZZ</name>
<reference evidence="1" key="1">
    <citation type="journal article" date="2014" name="Front. Microbiol.">
        <title>High frequency of phylogenetically diverse reductive dehalogenase-homologous genes in deep subseafloor sedimentary metagenomes.</title>
        <authorList>
            <person name="Kawai M."/>
            <person name="Futagami T."/>
            <person name="Toyoda A."/>
            <person name="Takaki Y."/>
            <person name="Nishi S."/>
            <person name="Hori S."/>
            <person name="Arai W."/>
            <person name="Tsubouchi T."/>
            <person name="Morono Y."/>
            <person name="Uchiyama I."/>
            <person name="Ito T."/>
            <person name="Fujiyama A."/>
            <person name="Inagaki F."/>
            <person name="Takami H."/>
        </authorList>
    </citation>
    <scope>NUCLEOTIDE SEQUENCE</scope>
    <source>
        <strain evidence="1">Expedition CK06-06</strain>
    </source>
</reference>
<organism evidence="1">
    <name type="scientific">marine sediment metagenome</name>
    <dbReference type="NCBI Taxonomy" id="412755"/>
    <lineage>
        <taxon>unclassified sequences</taxon>
        <taxon>metagenomes</taxon>
        <taxon>ecological metagenomes</taxon>
    </lineage>
</organism>
<gene>
    <name evidence="1" type="ORF">S06H3_58560</name>
</gene>
<dbReference type="AlphaFoldDB" id="X1PHH3"/>
<evidence type="ECO:0000313" key="1">
    <source>
        <dbReference type="EMBL" id="GAI55747.1"/>
    </source>
</evidence>
<feature type="non-terminal residue" evidence="1">
    <location>
        <position position="1"/>
    </location>
</feature>